<keyword evidence="1" id="KW-0285">Flavoprotein</keyword>
<dbReference type="NCBIfam" id="TIGR03619">
    <property type="entry name" value="F420_Rv2161c"/>
    <property type="match status" value="1"/>
</dbReference>
<evidence type="ECO:0000313" key="6">
    <source>
        <dbReference type="EMBL" id="MVA95834.1"/>
    </source>
</evidence>
<dbReference type="EC" id="1.-.-.-" evidence="6"/>
<keyword evidence="2" id="KW-0288">FMN</keyword>
<name>A0A844QB10_9HYPH</name>
<organism evidence="6 7">
    <name type="scientific">Nitratireductor arenosus</name>
    <dbReference type="NCBI Taxonomy" id="2682096"/>
    <lineage>
        <taxon>Bacteria</taxon>
        <taxon>Pseudomonadati</taxon>
        <taxon>Pseudomonadota</taxon>
        <taxon>Alphaproteobacteria</taxon>
        <taxon>Hyphomicrobiales</taxon>
        <taxon>Phyllobacteriaceae</taxon>
        <taxon>Nitratireductor</taxon>
    </lineage>
</organism>
<evidence type="ECO:0000259" key="5">
    <source>
        <dbReference type="Pfam" id="PF00296"/>
    </source>
</evidence>
<dbReference type="InterPro" id="IPR011251">
    <property type="entry name" value="Luciferase-like_dom"/>
</dbReference>
<dbReference type="SUPFAM" id="SSF51679">
    <property type="entry name" value="Bacterial luciferase-like"/>
    <property type="match status" value="1"/>
</dbReference>
<dbReference type="Proteomes" id="UP000463224">
    <property type="component" value="Unassembled WGS sequence"/>
</dbReference>
<evidence type="ECO:0000256" key="3">
    <source>
        <dbReference type="ARBA" id="ARBA00023002"/>
    </source>
</evidence>
<dbReference type="InterPro" id="IPR036661">
    <property type="entry name" value="Luciferase-like_sf"/>
</dbReference>
<keyword evidence="4" id="KW-0503">Monooxygenase</keyword>
<sequence length="334" mass="37713">MKVSVGLPTGMEGMMYPVPFAGVHDLVDMAKRAEALGYDSVWGNDHMTTQQYVREEFSQAPNFWEILSTYAYIAAETTSLRLGTGMLVLPMRRDIVVAAKQIATIDHLSRGRLEIGIGIGAYREEFEALHPGWKVHRGRMVEEAFQALDLLYNQRSASFDGEFYKFNDIEMYPKTFQPVLPTYVGGNNVNALQRTVDYATGWLPACLAVEKLRENVQKLHALAEQKNRDPKQIEVAPQYVVYVGRTREQAIARFQESQMHKHLVSLSQSTLKDQGEVRHEDINLIGTPEQVIEKAQALKAAGATHLLGLYFAVNTLPELYDQMEIFAKEVVPHI</sequence>
<dbReference type="GO" id="GO:0008726">
    <property type="term" value="F:alkanesulfonate monooxygenase activity"/>
    <property type="evidence" value="ECO:0007669"/>
    <property type="project" value="TreeGrafter"/>
</dbReference>
<keyword evidence="7" id="KW-1185">Reference proteome</keyword>
<dbReference type="EMBL" id="WPHG01000001">
    <property type="protein sequence ID" value="MVA95834.1"/>
    <property type="molecule type" value="Genomic_DNA"/>
</dbReference>
<dbReference type="InterPro" id="IPR050172">
    <property type="entry name" value="SsuD_RutA_monooxygenase"/>
</dbReference>
<keyword evidence="3 6" id="KW-0560">Oxidoreductase</keyword>
<evidence type="ECO:0000256" key="1">
    <source>
        <dbReference type="ARBA" id="ARBA00022630"/>
    </source>
</evidence>
<evidence type="ECO:0000256" key="4">
    <source>
        <dbReference type="ARBA" id="ARBA00023033"/>
    </source>
</evidence>
<dbReference type="RefSeq" id="WP_156710710.1">
    <property type="nucleotide sequence ID" value="NZ_WPHG01000001.1"/>
</dbReference>
<evidence type="ECO:0000313" key="7">
    <source>
        <dbReference type="Proteomes" id="UP000463224"/>
    </source>
</evidence>
<proteinExistence type="predicted"/>
<dbReference type="Pfam" id="PF00296">
    <property type="entry name" value="Bac_luciferase"/>
    <property type="match status" value="1"/>
</dbReference>
<accession>A0A844QB10</accession>
<dbReference type="Gene3D" id="3.20.20.30">
    <property type="entry name" value="Luciferase-like domain"/>
    <property type="match status" value="1"/>
</dbReference>
<gene>
    <name evidence="6" type="ORF">GN330_01020</name>
</gene>
<dbReference type="AlphaFoldDB" id="A0A844QB10"/>
<reference evidence="6 7" key="1">
    <citation type="submission" date="2019-12" db="EMBL/GenBank/DDBJ databases">
        <title>Nitratireductor arenosus sp. nov., Isolated from sea sand, Jeju island, South Korea.</title>
        <authorList>
            <person name="Kim W."/>
        </authorList>
    </citation>
    <scope>NUCLEOTIDE SEQUENCE [LARGE SCALE GENOMIC DNA]</scope>
    <source>
        <strain evidence="6 7">CAU 1489</strain>
    </source>
</reference>
<dbReference type="InterPro" id="IPR019921">
    <property type="entry name" value="Lucif-like_OxRdtase_Rv2161c"/>
</dbReference>
<dbReference type="GO" id="GO:0046306">
    <property type="term" value="P:alkanesulfonate catabolic process"/>
    <property type="evidence" value="ECO:0007669"/>
    <property type="project" value="TreeGrafter"/>
</dbReference>
<dbReference type="PANTHER" id="PTHR42847:SF4">
    <property type="entry name" value="ALKANESULFONATE MONOOXYGENASE-RELATED"/>
    <property type="match status" value="1"/>
</dbReference>
<protein>
    <submittedName>
        <fullName evidence="6">TIGR03619 family F420-dependent LLM class oxidoreductase</fullName>
        <ecNumber evidence="6">1.-.-.-</ecNumber>
    </submittedName>
</protein>
<evidence type="ECO:0000256" key="2">
    <source>
        <dbReference type="ARBA" id="ARBA00022643"/>
    </source>
</evidence>
<dbReference type="PANTHER" id="PTHR42847">
    <property type="entry name" value="ALKANESULFONATE MONOOXYGENASE"/>
    <property type="match status" value="1"/>
</dbReference>
<comment type="caution">
    <text evidence="6">The sequence shown here is derived from an EMBL/GenBank/DDBJ whole genome shotgun (WGS) entry which is preliminary data.</text>
</comment>
<feature type="domain" description="Luciferase-like" evidence="5">
    <location>
        <begin position="2"/>
        <end position="305"/>
    </location>
</feature>